<dbReference type="InterPro" id="IPR005152">
    <property type="entry name" value="Lipase_secreted"/>
</dbReference>
<accession>A0ABV2WIU9</accession>
<gene>
    <name evidence="1" type="ORF">ABZ510_03020</name>
</gene>
<organism evidence="1 2">
    <name type="scientific">Nocardia rhamnosiphila</name>
    <dbReference type="NCBI Taxonomy" id="426716"/>
    <lineage>
        <taxon>Bacteria</taxon>
        <taxon>Bacillati</taxon>
        <taxon>Actinomycetota</taxon>
        <taxon>Actinomycetes</taxon>
        <taxon>Mycobacteriales</taxon>
        <taxon>Nocardiaceae</taxon>
        <taxon>Nocardia</taxon>
    </lineage>
</organism>
<dbReference type="SUPFAM" id="SSF53474">
    <property type="entry name" value="alpha/beta-Hydrolases"/>
    <property type="match status" value="1"/>
</dbReference>
<protein>
    <submittedName>
        <fullName evidence="1">Lipase family protein</fullName>
    </submittedName>
</protein>
<dbReference type="Proteomes" id="UP001550628">
    <property type="component" value="Unassembled WGS sequence"/>
</dbReference>
<proteinExistence type="predicted"/>
<sequence length="373" mass="39018">MTLDDRPVDAFYAAPAVGFDVRPGAILRYRSTIVPALGRPHQAWQLVYSTHTGRHAPIPASGIVVAPPKPGADSAVVVYCPPFRGLGGRCAPSQLFTDPRPDPDLRAVAVALERGWIVAVPDGLCLGVTGLGPHTFLAGADAAHIVLDLARAARTIPDLDAAGAPCVIWGYADGGRAAVWAAESQPRYAPTLDLRGVAAGAVVTDPGSLAARLDGGPWSGLVLAGLIGLSHAYSYLSVDRVFTGAGVAAMANASGSDAGQILEGYRDQSVTAWCMRPDPWNDAQWQYVLTAESTGAQVPTVPVHLYHGRSDGLIPAEMGQQLYAEYRLIGAEATWRDYDTGHLGAAAAGTGDALDQLTDDLNHLPGQPRRPSA</sequence>
<dbReference type="RefSeq" id="WP_356954228.1">
    <property type="nucleotide sequence ID" value="NZ_JBEYBD010000002.1"/>
</dbReference>
<dbReference type="Pfam" id="PF03583">
    <property type="entry name" value="LIP"/>
    <property type="match status" value="1"/>
</dbReference>
<dbReference type="PANTHER" id="PTHR34853">
    <property type="match status" value="1"/>
</dbReference>
<dbReference type="Gene3D" id="3.40.50.1820">
    <property type="entry name" value="alpha/beta hydrolase"/>
    <property type="match status" value="1"/>
</dbReference>
<dbReference type="InterPro" id="IPR029058">
    <property type="entry name" value="AB_hydrolase_fold"/>
</dbReference>
<dbReference type="PIRSF" id="PIRSF029171">
    <property type="entry name" value="Esterase_LipA"/>
    <property type="match status" value="1"/>
</dbReference>
<keyword evidence="2" id="KW-1185">Reference proteome</keyword>
<evidence type="ECO:0000313" key="1">
    <source>
        <dbReference type="EMBL" id="MEU1950808.1"/>
    </source>
</evidence>
<name>A0ABV2WIU9_9NOCA</name>
<evidence type="ECO:0000313" key="2">
    <source>
        <dbReference type="Proteomes" id="UP001550628"/>
    </source>
</evidence>
<dbReference type="PANTHER" id="PTHR34853:SF1">
    <property type="entry name" value="LIPASE 5"/>
    <property type="match status" value="1"/>
</dbReference>
<dbReference type="Gene3D" id="1.10.260.130">
    <property type="match status" value="1"/>
</dbReference>
<reference evidence="1 2" key="1">
    <citation type="submission" date="2024-06" db="EMBL/GenBank/DDBJ databases">
        <title>The Natural Products Discovery Center: Release of the First 8490 Sequenced Strains for Exploring Actinobacteria Biosynthetic Diversity.</title>
        <authorList>
            <person name="Kalkreuter E."/>
            <person name="Kautsar S.A."/>
            <person name="Yang D."/>
            <person name="Bader C.D."/>
            <person name="Teijaro C.N."/>
            <person name="Fluegel L."/>
            <person name="Davis C.M."/>
            <person name="Simpson J.R."/>
            <person name="Lauterbach L."/>
            <person name="Steele A.D."/>
            <person name="Gui C."/>
            <person name="Meng S."/>
            <person name="Li G."/>
            <person name="Viehrig K."/>
            <person name="Ye F."/>
            <person name="Su P."/>
            <person name="Kiefer A.F."/>
            <person name="Nichols A."/>
            <person name="Cepeda A.J."/>
            <person name="Yan W."/>
            <person name="Fan B."/>
            <person name="Jiang Y."/>
            <person name="Adhikari A."/>
            <person name="Zheng C.-J."/>
            <person name="Schuster L."/>
            <person name="Cowan T.M."/>
            <person name="Smanski M.J."/>
            <person name="Chevrette M.G."/>
            <person name="De Carvalho L.P.S."/>
            <person name="Shen B."/>
        </authorList>
    </citation>
    <scope>NUCLEOTIDE SEQUENCE [LARGE SCALE GENOMIC DNA]</scope>
    <source>
        <strain evidence="1 2">NPDC019708</strain>
    </source>
</reference>
<dbReference type="EMBL" id="JBEYBF010000001">
    <property type="protein sequence ID" value="MEU1950808.1"/>
    <property type="molecule type" value="Genomic_DNA"/>
</dbReference>
<comment type="caution">
    <text evidence="1">The sequence shown here is derived from an EMBL/GenBank/DDBJ whole genome shotgun (WGS) entry which is preliminary data.</text>
</comment>